<evidence type="ECO:0000313" key="2">
    <source>
        <dbReference type="Proteomes" id="UP001243009"/>
    </source>
</evidence>
<comment type="caution">
    <text evidence="1">The sequence shown here is derived from an EMBL/GenBank/DDBJ whole genome shotgun (WGS) entry which is preliminary data.</text>
</comment>
<keyword evidence="2" id="KW-1185">Reference proteome</keyword>
<dbReference type="EMBL" id="JAUTWS010000016">
    <property type="protein sequence ID" value="MDO9710216.1"/>
    <property type="molecule type" value="Genomic_DNA"/>
</dbReference>
<accession>A0ABT9E230</accession>
<evidence type="ECO:0000313" key="1">
    <source>
        <dbReference type="EMBL" id="MDO9710216.1"/>
    </source>
</evidence>
<reference evidence="1 2" key="1">
    <citation type="submission" date="2023-08" db="EMBL/GenBank/DDBJ databases">
        <title>The draft genome sequence of Paracraurococcus sp. LOR1-02.</title>
        <authorList>
            <person name="Kingkaew E."/>
            <person name="Tanasupawat S."/>
        </authorList>
    </citation>
    <scope>NUCLEOTIDE SEQUENCE [LARGE SCALE GENOMIC DNA]</scope>
    <source>
        <strain evidence="1 2">LOR1-02</strain>
    </source>
</reference>
<dbReference type="Proteomes" id="UP001243009">
    <property type="component" value="Unassembled WGS sequence"/>
</dbReference>
<name>A0ABT9E230_9PROT</name>
<organism evidence="1 2">
    <name type="scientific">Paracraurococcus lichenis</name>
    <dbReference type="NCBI Taxonomy" id="3064888"/>
    <lineage>
        <taxon>Bacteria</taxon>
        <taxon>Pseudomonadati</taxon>
        <taxon>Pseudomonadota</taxon>
        <taxon>Alphaproteobacteria</taxon>
        <taxon>Acetobacterales</taxon>
        <taxon>Roseomonadaceae</taxon>
        <taxon>Paracraurococcus</taxon>
    </lineage>
</organism>
<gene>
    <name evidence="1" type="ORF">Q7A36_17820</name>
</gene>
<proteinExistence type="predicted"/>
<protein>
    <submittedName>
        <fullName evidence="1">Uncharacterized protein</fullName>
    </submittedName>
</protein>
<dbReference type="RefSeq" id="WP_305105077.1">
    <property type="nucleotide sequence ID" value="NZ_JAUTWS010000016.1"/>
</dbReference>
<sequence>MVSVTARDIPEKLRVTAALLGCANQKDLCAAFRRVNPNSDFDLERSYKWMQGRALPRSARVYEDWARLVGTGDRPAAWLAGCTLEEFVAALAERQARDPQALLREAGLAPAGPGAAPAAQPDSYLCGRYACYSHAQSPHYRGRLIRGTLDVAIAPRRGQGLLATYSQTLALGRVSASGTVGLFGHAMCLELRLPSPGMAPVFCTLFRPSPPASVLAGMLCGITAMDPGGQPPYATRVVMVRVAAPDPASSNRYLEAGDTPARDLAALGLPGAAGRLDDLIGRILRGPGTAQGSDQVAVADYTALAMACDRFWLGRAPEGPEAGR</sequence>